<reference evidence="4 5" key="1">
    <citation type="submission" date="2018-03" db="EMBL/GenBank/DDBJ databases">
        <authorList>
            <person name="Keele B.F."/>
        </authorList>
    </citation>
    <scope>NUCLEOTIDE SEQUENCE [LARGE SCALE GENOMIC DNA]</scope>
    <source>
        <strain evidence="4 5">CECT 8504</strain>
    </source>
</reference>
<organism evidence="4 5">
    <name type="scientific">Palleronia abyssalis</name>
    <dbReference type="NCBI Taxonomy" id="1501240"/>
    <lineage>
        <taxon>Bacteria</taxon>
        <taxon>Pseudomonadati</taxon>
        <taxon>Pseudomonadota</taxon>
        <taxon>Alphaproteobacteria</taxon>
        <taxon>Rhodobacterales</taxon>
        <taxon>Roseobacteraceae</taxon>
        <taxon>Palleronia</taxon>
    </lineage>
</organism>
<dbReference type="InterPro" id="IPR048254">
    <property type="entry name" value="CDP_ALCOHOL_P_TRANSF_CS"/>
</dbReference>
<evidence type="ECO:0000256" key="2">
    <source>
        <dbReference type="RuleBase" id="RU003750"/>
    </source>
</evidence>
<dbReference type="AlphaFoldDB" id="A0A2R8C042"/>
<keyword evidence="1 2" id="KW-0808">Transferase</keyword>
<sequence>MTRVVSLSDRFAGLHGPGRSLGLLGIAVAVPAAFLGWTLSPPGLPLTLAVLSTGMVLAVWGMASHYPHGRLGGCNVVTTVRLAMVAALSAVIVGPSAGMVPGWAVAILACATLSLDGFDGWLARRQGLSSAFGARFDMEVDSALAAVLSLALLAHGRAGVELILLGGARYAFVAASLFLPWLGAALPDSFRRKAVCVVQIGVLAVLSAPILSDGVARPLAVAAAVLVAWSFWRDIRWLVAQR</sequence>
<dbReference type="EMBL" id="ONZF01000011">
    <property type="protein sequence ID" value="SPJ25772.1"/>
    <property type="molecule type" value="Genomic_DNA"/>
</dbReference>
<dbReference type="Proteomes" id="UP000244912">
    <property type="component" value="Unassembled WGS sequence"/>
</dbReference>
<dbReference type="GO" id="GO:0008654">
    <property type="term" value="P:phospholipid biosynthetic process"/>
    <property type="evidence" value="ECO:0007669"/>
    <property type="project" value="InterPro"/>
</dbReference>
<evidence type="ECO:0008006" key="6">
    <source>
        <dbReference type="Google" id="ProtNLM"/>
    </source>
</evidence>
<protein>
    <recommendedName>
        <fullName evidence="6">CDP-alcohol phosphatidyltransferase</fullName>
    </recommendedName>
</protein>
<dbReference type="GO" id="GO:0016780">
    <property type="term" value="F:phosphotransferase activity, for other substituted phosphate groups"/>
    <property type="evidence" value="ECO:0007669"/>
    <property type="project" value="InterPro"/>
</dbReference>
<dbReference type="InterPro" id="IPR043130">
    <property type="entry name" value="CDP-OH_PTrfase_TM_dom"/>
</dbReference>
<proteinExistence type="inferred from homology"/>
<keyword evidence="5" id="KW-1185">Reference proteome</keyword>
<evidence type="ECO:0000256" key="1">
    <source>
        <dbReference type="ARBA" id="ARBA00022679"/>
    </source>
</evidence>
<dbReference type="Pfam" id="PF01066">
    <property type="entry name" value="CDP-OH_P_transf"/>
    <property type="match status" value="1"/>
</dbReference>
<keyword evidence="3" id="KW-1133">Transmembrane helix</keyword>
<comment type="similarity">
    <text evidence="2">Belongs to the CDP-alcohol phosphatidyltransferase class-I family.</text>
</comment>
<evidence type="ECO:0000256" key="3">
    <source>
        <dbReference type="SAM" id="Phobius"/>
    </source>
</evidence>
<name>A0A2R8C042_9RHOB</name>
<evidence type="ECO:0000313" key="5">
    <source>
        <dbReference type="Proteomes" id="UP000244912"/>
    </source>
</evidence>
<feature type="transmembrane region" description="Helical" evidence="3">
    <location>
        <begin position="194"/>
        <end position="212"/>
    </location>
</feature>
<feature type="transmembrane region" description="Helical" evidence="3">
    <location>
        <begin position="21"/>
        <end position="40"/>
    </location>
</feature>
<evidence type="ECO:0000313" key="4">
    <source>
        <dbReference type="EMBL" id="SPJ25772.1"/>
    </source>
</evidence>
<keyword evidence="3" id="KW-0812">Transmembrane</keyword>
<dbReference type="GO" id="GO:0016020">
    <property type="term" value="C:membrane"/>
    <property type="evidence" value="ECO:0007669"/>
    <property type="project" value="InterPro"/>
</dbReference>
<feature type="transmembrane region" description="Helical" evidence="3">
    <location>
        <begin position="162"/>
        <end position="182"/>
    </location>
</feature>
<accession>A0A2R8C042</accession>
<dbReference type="RefSeq" id="WP_245897684.1">
    <property type="nucleotide sequence ID" value="NZ_ONZF01000011.1"/>
</dbReference>
<feature type="transmembrane region" description="Helical" evidence="3">
    <location>
        <begin position="46"/>
        <end position="63"/>
    </location>
</feature>
<dbReference type="InterPro" id="IPR000462">
    <property type="entry name" value="CDP-OH_P_trans"/>
</dbReference>
<dbReference type="Gene3D" id="1.20.120.1760">
    <property type="match status" value="1"/>
</dbReference>
<keyword evidence="3" id="KW-0472">Membrane</keyword>
<dbReference type="PROSITE" id="PS00379">
    <property type="entry name" value="CDP_ALCOHOL_P_TRANSF"/>
    <property type="match status" value="1"/>
</dbReference>
<gene>
    <name evidence="4" type="ORF">PAA8504_03623</name>
</gene>
<feature type="transmembrane region" description="Helical" evidence="3">
    <location>
        <begin position="218"/>
        <end position="235"/>
    </location>
</feature>